<keyword evidence="14 16" id="KW-0807">Transducer</keyword>
<dbReference type="SUPFAM" id="SSF81321">
    <property type="entry name" value="Family A G protein-coupled receptor-like"/>
    <property type="match status" value="1"/>
</dbReference>
<keyword evidence="6" id="KW-0037">Angiogenesis</keyword>
<dbReference type="FunCoup" id="A0A6P7XMD7">
    <property type="interactions" value="650"/>
</dbReference>
<feature type="transmembrane region" description="Helical" evidence="17">
    <location>
        <begin position="125"/>
        <end position="144"/>
    </location>
</feature>
<dbReference type="PANTHER" id="PTHR10489">
    <property type="entry name" value="CELL ADHESION MOLECULE"/>
    <property type="match status" value="1"/>
</dbReference>
<dbReference type="GeneID" id="115465274"/>
<dbReference type="PRINTS" id="PR00657">
    <property type="entry name" value="CCCHEMOKINER"/>
</dbReference>
<keyword evidence="9 16" id="KW-0297">G-protein coupled receptor</keyword>
<dbReference type="InterPro" id="IPR000355">
    <property type="entry name" value="Chemokine_rcpt"/>
</dbReference>
<evidence type="ECO:0000256" key="7">
    <source>
        <dbReference type="ARBA" id="ARBA00022692"/>
    </source>
</evidence>
<accession>A0A6P7XMD7</accession>
<keyword evidence="11" id="KW-1015">Disulfide bond</keyword>
<feature type="transmembrane region" description="Helical" evidence="17">
    <location>
        <begin position="220"/>
        <end position="247"/>
    </location>
</feature>
<dbReference type="Gene3D" id="1.20.1070.10">
    <property type="entry name" value="Rhodopsin 7-helix transmembrane proteins"/>
    <property type="match status" value="1"/>
</dbReference>
<evidence type="ECO:0000256" key="10">
    <source>
        <dbReference type="ARBA" id="ARBA00023136"/>
    </source>
</evidence>
<dbReference type="CDD" id="cd15180">
    <property type="entry name" value="7tmA_CXCR3"/>
    <property type="match status" value="1"/>
</dbReference>
<evidence type="ECO:0000256" key="1">
    <source>
        <dbReference type="ARBA" id="ARBA00004651"/>
    </source>
</evidence>
<name>A0A6P7XMD7_9AMPH</name>
<feature type="transmembrane region" description="Helical" evidence="17">
    <location>
        <begin position="53"/>
        <end position="78"/>
    </location>
</feature>
<dbReference type="PANTHER" id="PTHR10489:SF671">
    <property type="entry name" value="C-X-C CHEMOKINE RECEPTOR TYPE 3"/>
    <property type="match status" value="1"/>
</dbReference>
<evidence type="ECO:0000256" key="15">
    <source>
        <dbReference type="ARBA" id="ARBA00030908"/>
    </source>
</evidence>
<keyword evidence="10 17" id="KW-0472">Membrane</keyword>
<dbReference type="GO" id="GO:0060326">
    <property type="term" value="P:cell chemotaxis"/>
    <property type="evidence" value="ECO:0007669"/>
    <property type="project" value="TreeGrafter"/>
</dbReference>
<dbReference type="InterPro" id="IPR000276">
    <property type="entry name" value="GPCR_Rhodpsn"/>
</dbReference>
<comment type="similarity">
    <text evidence="16">Belongs to the G-protein coupled receptor 1 family.</text>
</comment>
<feature type="transmembrane region" description="Helical" evidence="17">
    <location>
        <begin position="259"/>
        <end position="279"/>
    </location>
</feature>
<dbReference type="GO" id="GO:0016494">
    <property type="term" value="F:C-X-C chemokine receptor activity"/>
    <property type="evidence" value="ECO:0007669"/>
    <property type="project" value="InterPro"/>
</dbReference>
<evidence type="ECO:0000313" key="20">
    <source>
        <dbReference type="RefSeq" id="XP_030051534.1"/>
    </source>
</evidence>
<dbReference type="InParanoid" id="A0A6P7XMD7"/>
<evidence type="ECO:0000256" key="4">
    <source>
        <dbReference type="ARBA" id="ARBA00022500"/>
    </source>
</evidence>
<dbReference type="PROSITE" id="PS50262">
    <property type="entry name" value="G_PROTEIN_RECEP_F1_2"/>
    <property type="match status" value="1"/>
</dbReference>
<evidence type="ECO:0000256" key="16">
    <source>
        <dbReference type="RuleBase" id="RU000688"/>
    </source>
</evidence>
<keyword evidence="4" id="KW-0145">Chemotaxis</keyword>
<keyword evidence="7 16" id="KW-0812">Transmembrane</keyword>
<gene>
    <name evidence="20" type="primary">LOC115465274</name>
</gene>
<dbReference type="Pfam" id="PF00001">
    <property type="entry name" value="7tm_1"/>
    <property type="match status" value="1"/>
</dbReference>
<evidence type="ECO:0000256" key="11">
    <source>
        <dbReference type="ARBA" id="ARBA00023157"/>
    </source>
</evidence>
<organism evidence="19 20">
    <name type="scientific">Microcaecilia unicolor</name>
    <dbReference type="NCBI Taxonomy" id="1415580"/>
    <lineage>
        <taxon>Eukaryota</taxon>
        <taxon>Metazoa</taxon>
        <taxon>Chordata</taxon>
        <taxon>Craniata</taxon>
        <taxon>Vertebrata</taxon>
        <taxon>Euteleostomi</taxon>
        <taxon>Amphibia</taxon>
        <taxon>Gymnophiona</taxon>
        <taxon>Siphonopidae</taxon>
        <taxon>Microcaecilia</taxon>
    </lineage>
</organism>
<dbReference type="KEGG" id="muo:115465274"/>
<dbReference type="Proteomes" id="UP000515156">
    <property type="component" value="Chromosome 3"/>
</dbReference>
<feature type="domain" description="G-protein coupled receptors family 1 profile" evidence="18">
    <location>
        <begin position="69"/>
        <end position="321"/>
    </location>
</feature>
<dbReference type="PROSITE" id="PS00237">
    <property type="entry name" value="G_PROTEIN_RECEP_F1_1"/>
    <property type="match status" value="1"/>
</dbReference>
<keyword evidence="8 17" id="KW-1133">Transmembrane helix</keyword>
<dbReference type="InterPro" id="IPR050119">
    <property type="entry name" value="CCR1-9-like"/>
</dbReference>
<evidence type="ECO:0000256" key="17">
    <source>
        <dbReference type="SAM" id="Phobius"/>
    </source>
</evidence>
<dbReference type="PRINTS" id="PR00237">
    <property type="entry name" value="GPCRRHODOPSN"/>
</dbReference>
<evidence type="ECO:0000313" key="19">
    <source>
        <dbReference type="Proteomes" id="UP000515156"/>
    </source>
</evidence>
<keyword evidence="3" id="KW-1003">Cell membrane</keyword>
<evidence type="ECO:0000256" key="12">
    <source>
        <dbReference type="ARBA" id="ARBA00023170"/>
    </source>
</evidence>
<dbReference type="GO" id="GO:0002685">
    <property type="term" value="P:regulation of leukocyte migration"/>
    <property type="evidence" value="ECO:0007669"/>
    <property type="project" value="InterPro"/>
</dbReference>
<dbReference type="GO" id="GO:0019957">
    <property type="term" value="F:C-C chemokine binding"/>
    <property type="evidence" value="ECO:0007669"/>
    <property type="project" value="TreeGrafter"/>
</dbReference>
<dbReference type="GO" id="GO:0001525">
    <property type="term" value="P:angiogenesis"/>
    <property type="evidence" value="ECO:0007669"/>
    <property type="project" value="UniProtKB-KW"/>
</dbReference>
<keyword evidence="13" id="KW-0325">Glycoprotein</keyword>
<feature type="transmembrane region" description="Helical" evidence="17">
    <location>
        <begin position="90"/>
        <end position="119"/>
    </location>
</feature>
<dbReference type="InterPro" id="IPR004070">
    <property type="entry name" value="Chemokine_CXCR3"/>
</dbReference>
<dbReference type="AlphaFoldDB" id="A0A6P7XMD7"/>
<dbReference type="GO" id="GO:0006954">
    <property type="term" value="P:inflammatory response"/>
    <property type="evidence" value="ECO:0007669"/>
    <property type="project" value="InterPro"/>
</dbReference>
<keyword evidence="19" id="KW-1185">Reference proteome</keyword>
<evidence type="ECO:0000256" key="5">
    <source>
        <dbReference type="ARBA" id="ARBA00022641"/>
    </source>
</evidence>
<keyword evidence="12 16" id="KW-0675">Receptor</keyword>
<evidence type="ECO:0000256" key="2">
    <source>
        <dbReference type="ARBA" id="ARBA00020038"/>
    </source>
</evidence>
<dbReference type="InterPro" id="IPR017452">
    <property type="entry name" value="GPCR_Rhodpsn_7TM"/>
</dbReference>
<dbReference type="GO" id="GO:0019722">
    <property type="term" value="P:calcium-mediated signaling"/>
    <property type="evidence" value="ECO:0007669"/>
    <property type="project" value="TreeGrafter"/>
</dbReference>
<evidence type="ECO:0000256" key="8">
    <source>
        <dbReference type="ARBA" id="ARBA00022989"/>
    </source>
</evidence>
<evidence type="ECO:0000256" key="6">
    <source>
        <dbReference type="ARBA" id="ARBA00022657"/>
    </source>
</evidence>
<reference evidence="20" key="1">
    <citation type="submission" date="2025-08" db="UniProtKB">
        <authorList>
            <consortium name="RefSeq"/>
        </authorList>
    </citation>
    <scope>IDENTIFICATION</scope>
</reference>
<evidence type="ECO:0000256" key="13">
    <source>
        <dbReference type="ARBA" id="ARBA00023180"/>
    </source>
</evidence>
<evidence type="ECO:0000259" key="18">
    <source>
        <dbReference type="PROSITE" id="PS50262"/>
    </source>
</evidence>
<evidence type="ECO:0000256" key="14">
    <source>
        <dbReference type="ARBA" id="ARBA00023224"/>
    </source>
</evidence>
<dbReference type="GO" id="GO:0007204">
    <property type="term" value="P:positive regulation of cytosolic calcium ion concentration"/>
    <property type="evidence" value="ECO:0007669"/>
    <property type="project" value="TreeGrafter"/>
</dbReference>
<protein>
    <recommendedName>
        <fullName evidence="2">C-X-C chemokine receptor type 3</fullName>
    </recommendedName>
    <alternativeName>
        <fullName evidence="15">Interferon-inducible protein 10 receptor</fullName>
    </alternativeName>
</protein>
<comment type="subcellular location">
    <subcellularLocation>
        <location evidence="1">Cell membrane</location>
        <topology evidence="1">Multi-pass membrane protein</topology>
    </subcellularLocation>
</comment>
<feature type="transmembrane region" description="Helical" evidence="17">
    <location>
        <begin position="310"/>
        <end position="328"/>
    </location>
</feature>
<proteinExistence type="inferred from homology"/>
<feature type="transmembrane region" description="Helical" evidence="17">
    <location>
        <begin position="165"/>
        <end position="183"/>
    </location>
</feature>
<evidence type="ECO:0000256" key="9">
    <source>
        <dbReference type="ARBA" id="ARBA00023040"/>
    </source>
</evidence>
<dbReference type="GO" id="GO:0009897">
    <property type="term" value="C:external side of plasma membrane"/>
    <property type="evidence" value="ECO:0007669"/>
    <property type="project" value="TreeGrafter"/>
</dbReference>
<sequence>MANLELHSKITLNDEDFDLLFENTSYYEYPNETNGCCSLPPCTVYKIQAFDKIFLPVFYTLVFLLGLFGNLVVMAVMLRYKHTLTSTETFILHLAIADILLVLTLPFWAVQAVLGWIFGDVFCKIIGSVFKINFYSSIFLLVCISFDRYLSIVHAVKMYKKHKTLLVHMSCLAVWGFCCLLTIPDLMFLQSVNEIRFNTIECLHNFSSNTARYWRATIRFLFHVVGFFLPLCVMVYCCSRIILTLLGSQGFQKHKDMRIIIAVVLTFILCWAPYNVVILTDTLVSFNVLNQNCDLDTQIDIGKSITSSLGYFYCCLKPFLYVFIGIKFRDNLLMLLNQIGCIGNKFMKKYLTPEQRNSTWSESGERTSSAL</sequence>
<dbReference type="OrthoDB" id="9818824at2759"/>
<dbReference type="PRINTS" id="PR01532">
    <property type="entry name" value="CXCCHMKINER3"/>
</dbReference>
<evidence type="ECO:0000256" key="3">
    <source>
        <dbReference type="ARBA" id="ARBA00022475"/>
    </source>
</evidence>
<dbReference type="RefSeq" id="XP_030051534.1">
    <property type="nucleotide sequence ID" value="XM_030195674.1"/>
</dbReference>
<dbReference type="GO" id="GO:0016493">
    <property type="term" value="F:C-C chemokine receptor activity"/>
    <property type="evidence" value="ECO:0007669"/>
    <property type="project" value="TreeGrafter"/>
</dbReference>
<keyword evidence="5" id="KW-0765">Sulfation</keyword>
<dbReference type="GO" id="GO:0006955">
    <property type="term" value="P:immune response"/>
    <property type="evidence" value="ECO:0007669"/>
    <property type="project" value="TreeGrafter"/>
</dbReference>